<dbReference type="InterPro" id="IPR045177">
    <property type="entry name" value="FDM1-5/IDN2"/>
</dbReference>
<protein>
    <recommendedName>
        <fullName evidence="2">Factor of DNA methylation 1-5/IDN2 domain-containing protein</fullName>
    </recommendedName>
</protein>
<dbReference type="Pfam" id="PF03469">
    <property type="entry name" value="XH"/>
    <property type="match status" value="1"/>
</dbReference>
<organism evidence="3 4">
    <name type="scientific">Lolium multiflorum</name>
    <name type="common">Italian ryegrass</name>
    <name type="synonym">Lolium perenne subsp. multiflorum</name>
    <dbReference type="NCBI Taxonomy" id="4521"/>
    <lineage>
        <taxon>Eukaryota</taxon>
        <taxon>Viridiplantae</taxon>
        <taxon>Streptophyta</taxon>
        <taxon>Embryophyta</taxon>
        <taxon>Tracheophyta</taxon>
        <taxon>Spermatophyta</taxon>
        <taxon>Magnoliopsida</taxon>
        <taxon>Liliopsida</taxon>
        <taxon>Poales</taxon>
        <taxon>Poaceae</taxon>
        <taxon>BOP clade</taxon>
        <taxon>Pooideae</taxon>
        <taxon>Poodae</taxon>
        <taxon>Poeae</taxon>
        <taxon>Poeae Chloroplast Group 2 (Poeae type)</taxon>
        <taxon>Loliodinae</taxon>
        <taxon>Loliinae</taxon>
        <taxon>Lolium</taxon>
    </lineage>
</organism>
<gene>
    <name evidence="3" type="ORF">QYE76_058155</name>
</gene>
<sequence length="415" mass="47531">MENYSLLMGDSSIDEDGGGVDGGAFRGTSPSGGVPETPVPQILASRWRRLWMVSRTVAFPFHVGAGIPGVAPHYTPPPSTFDVLLGSYWFNKPWFLTEGNLLLIMEQSQKLIMSNKEECGKMHELAHRSSELEPEMHAFDSMSKHLDEADSKSSPHRRNYEQEKGQKEKQLDLLFDLVDQANAKQKLELEIKQLHSKLEAMKHKGSEDSKSKKKVVEQEREDHQDIKPIFHTLMIKEPDANDELQLARKALIHGMQDLTTPRANLGIKRMGEIDLKSVENACKYQLSKHDDLRNHAALLCARLQDDISNPLWHPFKVILVDGNEMEILNEGDEKLRALKQKHGGEVYDLVTKALRELNEYNPSGRVPVLELWNRKENRKASMKEAVEYIMEQWRNIKLKRKRTEDAESIRDDMTH</sequence>
<evidence type="ECO:0000313" key="4">
    <source>
        <dbReference type="Proteomes" id="UP001231189"/>
    </source>
</evidence>
<name>A0AAD8T6B2_LOLMU</name>
<accession>A0AAD8T6B2</accession>
<evidence type="ECO:0000313" key="3">
    <source>
        <dbReference type="EMBL" id="KAK1669996.1"/>
    </source>
</evidence>
<dbReference type="PANTHER" id="PTHR21596">
    <property type="entry name" value="RIBONUCLEASE P SUBUNIT P38"/>
    <property type="match status" value="1"/>
</dbReference>
<feature type="region of interest" description="Disordered" evidence="1">
    <location>
        <begin position="1"/>
        <end position="38"/>
    </location>
</feature>
<feature type="domain" description="Factor of DNA methylation 1-5/IDN2" evidence="2">
    <location>
        <begin position="268"/>
        <end position="397"/>
    </location>
</feature>
<evidence type="ECO:0000256" key="1">
    <source>
        <dbReference type="SAM" id="MobiDB-lite"/>
    </source>
</evidence>
<dbReference type="AlphaFoldDB" id="A0AAD8T6B2"/>
<dbReference type="InterPro" id="IPR005379">
    <property type="entry name" value="FDM1-5/IDN2_XH"/>
</dbReference>
<dbReference type="Proteomes" id="UP001231189">
    <property type="component" value="Unassembled WGS sequence"/>
</dbReference>
<proteinExistence type="predicted"/>
<feature type="region of interest" description="Disordered" evidence="1">
    <location>
        <begin position="200"/>
        <end position="221"/>
    </location>
</feature>
<reference evidence="3" key="1">
    <citation type="submission" date="2023-07" db="EMBL/GenBank/DDBJ databases">
        <title>A chromosome-level genome assembly of Lolium multiflorum.</title>
        <authorList>
            <person name="Chen Y."/>
            <person name="Copetti D."/>
            <person name="Kolliker R."/>
            <person name="Studer B."/>
        </authorList>
    </citation>
    <scope>NUCLEOTIDE SEQUENCE</scope>
    <source>
        <strain evidence="3">02402/16</strain>
        <tissue evidence="3">Leaf</tissue>
    </source>
</reference>
<comment type="caution">
    <text evidence="3">The sequence shown here is derived from an EMBL/GenBank/DDBJ whole genome shotgun (WGS) entry which is preliminary data.</text>
</comment>
<keyword evidence="4" id="KW-1185">Reference proteome</keyword>
<dbReference type="PANTHER" id="PTHR21596:SF73">
    <property type="entry name" value="FACTOR OF DNA METHYLATION 1-5_IDN2 DOMAIN-CONTAINING PROTEIN"/>
    <property type="match status" value="1"/>
</dbReference>
<dbReference type="GO" id="GO:0080188">
    <property type="term" value="P:gene silencing by siRNA-directed DNA methylation"/>
    <property type="evidence" value="ECO:0007669"/>
    <property type="project" value="InterPro"/>
</dbReference>
<evidence type="ECO:0000259" key="2">
    <source>
        <dbReference type="Pfam" id="PF03469"/>
    </source>
</evidence>
<dbReference type="EMBL" id="JAUUTY010000003">
    <property type="protein sequence ID" value="KAK1669996.1"/>
    <property type="molecule type" value="Genomic_DNA"/>
</dbReference>
<feature type="region of interest" description="Disordered" evidence="1">
    <location>
        <begin position="143"/>
        <end position="165"/>
    </location>
</feature>